<sequence>MVFNIIAPIAAGVLADTAKAISPAVLDLDKSLNNSMTGGLATNITHVICRNPGFGWSPTEMLADGITYLNDKDGYTEFGWKVGGGCCTRVSCEKDSGIYVCNDNCWIATIRAVIPSHTSSL</sequence>
<comment type="caution">
    <text evidence="1">The sequence shown here is derived from an EMBL/GenBank/DDBJ whole genome shotgun (WGS) entry which is preliminary data.</text>
</comment>
<accession>A0A9P4Y4F0</accession>
<keyword evidence="2" id="KW-1185">Reference proteome</keyword>
<organism evidence="1 2">
    <name type="scientific">Cryphonectria parasitica (strain ATCC 38755 / EP155)</name>
    <dbReference type="NCBI Taxonomy" id="660469"/>
    <lineage>
        <taxon>Eukaryota</taxon>
        <taxon>Fungi</taxon>
        <taxon>Dikarya</taxon>
        <taxon>Ascomycota</taxon>
        <taxon>Pezizomycotina</taxon>
        <taxon>Sordariomycetes</taxon>
        <taxon>Sordariomycetidae</taxon>
        <taxon>Diaporthales</taxon>
        <taxon>Cryphonectriaceae</taxon>
        <taxon>Cryphonectria-Endothia species complex</taxon>
        <taxon>Cryphonectria</taxon>
    </lineage>
</organism>
<evidence type="ECO:0000313" key="1">
    <source>
        <dbReference type="EMBL" id="KAF3766274.1"/>
    </source>
</evidence>
<dbReference type="RefSeq" id="XP_040777235.1">
    <property type="nucleotide sequence ID" value="XM_040925184.1"/>
</dbReference>
<dbReference type="EMBL" id="MU032347">
    <property type="protein sequence ID" value="KAF3766274.1"/>
    <property type="molecule type" value="Genomic_DNA"/>
</dbReference>
<dbReference type="GeneID" id="63842313"/>
<evidence type="ECO:0000313" key="2">
    <source>
        <dbReference type="Proteomes" id="UP000803844"/>
    </source>
</evidence>
<proteinExistence type="predicted"/>
<dbReference type="Proteomes" id="UP000803844">
    <property type="component" value="Unassembled WGS sequence"/>
</dbReference>
<gene>
    <name evidence="1" type="ORF">M406DRAFT_68632</name>
</gene>
<dbReference type="OrthoDB" id="3552888at2759"/>
<dbReference type="AlphaFoldDB" id="A0A9P4Y4F0"/>
<name>A0A9P4Y4F0_CRYP1</name>
<protein>
    <submittedName>
        <fullName evidence="1">Uncharacterized protein</fullName>
    </submittedName>
</protein>
<reference evidence="1" key="1">
    <citation type="journal article" date="2020" name="Phytopathology">
        <title>Genome sequence of the chestnut blight fungus Cryphonectria parasitica EP155: A fundamental resource for an archetypical invasive plant pathogen.</title>
        <authorList>
            <person name="Crouch J.A."/>
            <person name="Dawe A."/>
            <person name="Aerts A."/>
            <person name="Barry K."/>
            <person name="Churchill A.C.L."/>
            <person name="Grimwood J."/>
            <person name="Hillman B."/>
            <person name="Milgroom M.G."/>
            <person name="Pangilinan J."/>
            <person name="Smith M."/>
            <person name="Salamov A."/>
            <person name="Schmutz J."/>
            <person name="Yadav J."/>
            <person name="Grigoriev I.V."/>
            <person name="Nuss D."/>
        </authorList>
    </citation>
    <scope>NUCLEOTIDE SEQUENCE</scope>
    <source>
        <strain evidence="1">EP155</strain>
    </source>
</reference>